<dbReference type="GO" id="GO:0005524">
    <property type="term" value="F:ATP binding"/>
    <property type="evidence" value="ECO:0007669"/>
    <property type="project" value="UniProtKB-KW"/>
</dbReference>
<evidence type="ECO:0000256" key="1">
    <source>
        <dbReference type="ARBA" id="ARBA00005417"/>
    </source>
</evidence>
<dbReference type="Proteomes" id="UP001256673">
    <property type="component" value="Unassembled WGS sequence"/>
</dbReference>
<evidence type="ECO:0000313" key="7">
    <source>
        <dbReference type="Proteomes" id="UP001256673"/>
    </source>
</evidence>
<keyword evidence="3" id="KW-0547">Nucleotide-binding</keyword>
<reference evidence="6 7" key="1">
    <citation type="submission" date="2023-09" db="EMBL/GenBank/DDBJ databases">
        <title>Microbacterium fusihabitans sp. nov., Microbacterium phycihabitans sp. nov., and Microbacterium cervinum sp. nov., isolated from dried seaweeds of beach.</title>
        <authorList>
            <person name="Lee S.D."/>
        </authorList>
    </citation>
    <scope>NUCLEOTIDE SEQUENCE [LARGE SCALE GENOMIC DNA]</scope>
    <source>
        <strain evidence="6 7">KSW2-21</strain>
    </source>
</reference>
<evidence type="ECO:0000256" key="3">
    <source>
        <dbReference type="ARBA" id="ARBA00022741"/>
    </source>
</evidence>
<accession>A0ABU3RWK7</accession>
<dbReference type="InterPro" id="IPR050153">
    <property type="entry name" value="Metal_Ion_Import_ABC"/>
</dbReference>
<dbReference type="NCBIfam" id="NF040873">
    <property type="entry name" value="AztA"/>
    <property type="match status" value="1"/>
</dbReference>
<comment type="similarity">
    <text evidence="1">Belongs to the ABC transporter superfamily.</text>
</comment>
<comment type="caution">
    <text evidence="6">The sequence shown here is derived from an EMBL/GenBank/DDBJ whole genome shotgun (WGS) entry which is preliminary data.</text>
</comment>
<dbReference type="InterPro" id="IPR003439">
    <property type="entry name" value="ABC_transporter-like_ATP-bd"/>
</dbReference>
<feature type="domain" description="ABC transporter" evidence="5">
    <location>
        <begin position="6"/>
        <end position="216"/>
    </location>
</feature>
<dbReference type="PANTHER" id="PTHR42734:SF5">
    <property type="entry name" value="IRON TRANSPORT SYSTEM ATP-BINDING PROTEIN HI_0361-RELATED"/>
    <property type="match status" value="1"/>
</dbReference>
<dbReference type="InterPro" id="IPR017871">
    <property type="entry name" value="ABC_transporter-like_CS"/>
</dbReference>
<evidence type="ECO:0000259" key="5">
    <source>
        <dbReference type="PROSITE" id="PS50893"/>
    </source>
</evidence>
<keyword evidence="4 6" id="KW-0067">ATP-binding</keyword>
<name>A0ABU3RWK7_9MICO</name>
<dbReference type="SMART" id="SM00382">
    <property type="entry name" value="AAA"/>
    <property type="match status" value="1"/>
</dbReference>
<proteinExistence type="inferred from homology"/>
<dbReference type="PANTHER" id="PTHR42734">
    <property type="entry name" value="METAL TRANSPORT SYSTEM ATP-BINDING PROTEIN TM_0124-RELATED"/>
    <property type="match status" value="1"/>
</dbReference>
<keyword evidence="2" id="KW-0813">Transport</keyword>
<dbReference type="SUPFAM" id="SSF52540">
    <property type="entry name" value="P-loop containing nucleoside triphosphate hydrolases"/>
    <property type="match status" value="1"/>
</dbReference>
<dbReference type="Gene3D" id="3.40.50.300">
    <property type="entry name" value="P-loop containing nucleotide triphosphate hydrolases"/>
    <property type="match status" value="1"/>
</dbReference>
<evidence type="ECO:0000313" key="6">
    <source>
        <dbReference type="EMBL" id="MDU0327199.1"/>
    </source>
</evidence>
<dbReference type="Pfam" id="PF00005">
    <property type="entry name" value="ABC_tran"/>
    <property type="match status" value="1"/>
</dbReference>
<dbReference type="EMBL" id="JAWDIU010000003">
    <property type="protein sequence ID" value="MDU0327199.1"/>
    <property type="molecule type" value="Genomic_DNA"/>
</dbReference>
<keyword evidence="7" id="KW-1185">Reference proteome</keyword>
<dbReference type="InterPro" id="IPR047748">
    <property type="entry name" value="AztA-like"/>
</dbReference>
<dbReference type="InterPro" id="IPR003593">
    <property type="entry name" value="AAA+_ATPase"/>
</dbReference>
<evidence type="ECO:0000256" key="4">
    <source>
        <dbReference type="ARBA" id="ARBA00022840"/>
    </source>
</evidence>
<sequence length="216" mass="22395">MTPQALIGTDLRADYGGIAALAEVDVEIPEAALTVIVGPNGAGKSTLLEILAGARPPASGIVDAGPRSRAFVPQRAAIADDLPLTVRDVVAVGAWGGAGLLGRVTGAHRRAVDAAMLRLDIADLARLPFSSLSGGQRQRVMLAQGLARTADILLLDEPTTGLDAASAALNHTAIADEVERGVAVVCVSHDDRLISSANQVIRVEAGRLRRENEHAR</sequence>
<dbReference type="InterPro" id="IPR027417">
    <property type="entry name" value="P-loop_NTPase"/>
</dbReference>
<organism evidence="6 7">
    <name type="scientific">Microbacterium algihabitans</name>
    <dbReference type="NCBI Taxonomy" id="3075992"/>
    <lineage>
        <taxon>Bacteria</taxon>
        <taxon>Bacillati</taxon>
        <taxon>Actinomycetota</taxon>
        <taxon>Actinomycetes</taxon>
        <taxon>Micrococcales</taxon>
        <taxon>Microbacteriaceae</taxon>
        <taxon>Microbacterium</taxon>
    </lineage>
</organism>
<dbReference type="PROSITE" id="PS00211">
    <property type="entry name" value="ABC_TRANSPORTER_1"/>
    <property type="match status" value="1"/>
</dbReference>
<dbReference type="PROSITE" id="PS50893">
    <property type="entry name" value="ABC_TRANSPORTER_2"/>
    <property type="match status" value="1"/>
</dbReference>
<protein>
    <submittedName>
        <fullName evidence="6">Zinc ABC transporter ATP-binding protein AztA</fullName>
    </submittedName>
</protein>
<evidence type="ECO:0000256" key="2">
    <source>
        <dbReference type="ARBA" id="ARBA00022448"/>
    </source>
</evidence>
<gene>
    <name evidence="6" type="primary">aztA</name>
    <name evidence="6" type="ORF">RWH43_10575</name>
</gene>
<dbReference type="RefSeq" id="WP_316001451.1">
    <property type="nucleotide sequence ID" value="NZ_JAWDIU010000003.1"/>
</dbReference>